<name>A0ABR2MDA6_9ASPA</name>
<dbReference type="Pfam" id="PF12819">
    <property type="entry name" value="Malectin_like"/>
    <property type="match status" value="1"/>
</dbReference>
<dbReference type="InterPro" id="IPR024788">
    <property type="entry name" value="Malectin-like_Carb-bd_dom"/>
</dbReference>
<sequence>MEWLRSMLGHVEHAGACGARARTPLLICNDEEICDNVYSTFPSGSGRKDLSSQDEGNDAYKWQSLYVMRHMVPILKSCTTYFYVGVNVPDNPPVFDQIVNGTFWIIVNTATDYVAGAASRYNGIFLARGTKMRICLARIDYTNFDPFMNTLEMIVLEDYVYNSADFRKKALVLIVRSRFGYDGAIVRYGFPIMFFEFY</sequence>
<feature type="domain" description="Malectin-like" evidence="2">
    <location>
        <begin position="90"/>
        <end position="188"/>
    </location>
</feature>
<proteinExistence type="predicted"/>
<evidence type="ECO:0000259" key="2">
    <source>
        <dbReference type="Pfam" id="PF12819"/>
    </source>
</evidence>
<comment type="subcellular location">
    <subcellularLocation>
        <location evidence="1">Membrane</location>
        <topology evidence="1">Single-pass membrane protein</topology>
    </subcellularLocation>
</comment>
<protein>
    <recommendedName>
        <fullName evidence="2">Malectin-like domain-containing protein</fullName>
    </recommendedName>
</protein>
<evidence type="ECO:0000313" key="4">
    <source>
        <dbReference type="Proteomes" id="UP001412067"/>
    </source>
</evidence>
<dbReference type="PANTHER" id="PTHR45631:SF3">
    <property type="entry name" value="OS05G0393100 PROTEIN"/>
    <property type="match status" value="1"/>
</dbReference>
<evidence type="ECO:0000313" key="3">
    <source>
        <dbReference type="EMBL" id="KAK8960923.1"/>
    </source>
</evidence>
<keyword evidence="4" id="KW-1185">Reference proteome</keyword>
<gene>
    <name evidence="3" type="ORF">KSP40_PGU004015</name>
</gene>
<comment type="caution">
    <text evidence="3">The sequence shown here is derived from an EMBL/GenBank/DDBJ whole genome shotgun (WGS) entry which is preliminary data.</text>
</comment>
<dbReference type="EMBL" id="JBBWWR010000010">
    <property type="protein sequence ID" value="KAK8960923.1"/>
    <property type="molecule type" value="Genomic_DNA"/>
</dbReference>
<organism evidence="3 4">
    <name type="scientific">Platanthera guangdongensis</name>
    <dbReference type="NCBI Taxonomy" id="2320717"/>
    <lineage>
        <taxon>Eukaryota</taxon>
        <taxon>Viridiplantae</taxon>
        <taxon>Streptophyta</taxon>
        <taxon>Embryophyta</taxon>
        <taxon>Tracheophyta</taxon>
        <taxon>Spermatophyta</taxon>
        <taxon>Magnoliopsida</taxon>
        <taxon>Liliopsida</taxon>
        <taxon>Asparagales</taxon>
        <taxon>Orchidaceae</taxon>
        <taxon>Orchidoideae</taxon>
        <taxon>Orchideae</taxon>
        <taxon>Orchidinae</taxon>
        <taxon>Platanthera</taxon>
    </lineage>
</organism>
<evidence type="ECO:0000256" key="1">
    <source>
        <dbReference type="ARBA" id="ARBA00004167"/>
    </source>
</evidence>
<dbReference type="PANTHER" id="PTHR45631">
    <property type="entry name" value="OS07G0107800 PROTEIN-RELATED"/>
    <property type="match status" value="1"/>
</dbReference>
<reference evidence="3 4" key="1">
    <citation type="journal article" date="2022" name="Nat. Plants">
        <title>Genomes of leafy and leafless Platanthera orchids illuminate the evolution of mycoheterotrophy.</title>
        <authorList>
            <person name="Li M.H."/>
            <person name="Liu K.W."/>
            <person name="Li Z."/>
            <person name="Lu H.C."/>
            <person name="Ye Q.L."/>
            <person name="Zhang D."/>
            <person name="Wang J.Y."/>
            <person name="Li Y.F."/>
            <person name="Zhong Z.M."/>
            <person name="Liu X."/>
            <person name="Yu X."/>
            <person name="Liu D.K."/>
            <person name="Tu X.D."/>
            <person name="Liu B."/>
            <person name="Hao Y."/>
            <person name="Liao X.Y."/>
            <person name="Jiang Y.T."/>
            <person name="Sun W.H."/>
            <person name="Chen J."/>
            <person name="Chen Y.Q."/>
            <person name="Ai Y."/>
            <person name="Zhai J.W."/>
            <person name="Wu S.S."/>
            <person name="Zhou Z."/>
            <person name="Hsiao Y.Y."/>
            <person name="Wu W.L."/>
            <person name="Chen Y.Y."/>
            <person name="Lin Y.F."/>
            <person name="Hsu J.L."/>
            <person name="Li C.Y."/>
            <person name="Wang Z.W."/>
            <person name="Zhao X."/>
            <person name="Zhong W.Y."/>
            <person name="Ma X.K."/>
            <person name="Ma L."/>
            <person name="Huang J."/>
            <person name="Chen G.Z."/>
            <person name="Huang M.Z."/>
            <person name="Huang L."/>
            <person name="Peng D.H."/>
            <person name="Luo Y.B."/>
            <person name="Zou S.Q."/>
            <person name="Chen S.P."/>
            <person name="Lan S."/>
            <person name="Tsai W.C."/>
            <person name="Van de Peer Y."/>
            <person name="Liu Z.J."/>
        </authorList>
    </citation>
    <scope>NUCLEOTIDE SEQUENCE [LARGE SCALE GENOMIC DNA]</scope>
    <source>
        <strain evidence="3">Lor288</strain>
    </source>
</reference>
<accession>A0ABR2MDA6</accession>
<dbReference type="Proteomes" id="UP001412067">
    <property type="component" value="Unassembled WGS sequence"/>
</dbReference>